<dbReference type="Proteomes" id="UP000761534">
    <property type="component" value="Unassembled WGS sequence"/>
</dbReference>
<dbReference type="InterPro" id="IPR039786">
    <property type="entry name" value="EFR3"/>
</dbReference>
<feature type="compositionally biased region" description="Polar residues" evidence="3">
    <location>
        <begin position="822"/>
        <end position="840"/>
    </location>
</feature>
<accession>A0A642V9I6</accession>
<feature type="region of interest" description="Disordered" evidence="3">
    <location>
        <begin position="810"/>
        <end position="845"/>
    </location>
</feature>
<organism evidence="4 5">
    <name type="scientific">Trichomonascus ciferrii</name>
    <dbReference type="NCBI Taxonomy" id="44093"/>
    <lineage>
        <taxon>Eukaryota</taxon>
        <taxon>Fungi</taxon>
        <taxon>Dikarya</taxon>
        <taxon>Ascomycota</taxon>
        <taxon>Saccharomycotina</taxon>
        <taxon>Dipodascomycetes</taxon>
        <taxon>Dipodascales</taxon>
        <taxon>Trichomonascaceae</taxon>
        <taxon>Trichomonascus</taxon>
        <taxon>Trichomonascus ciferrii complex</taxon>
    </lineage>
</organism>
<feature type="compositionally biased region" description="Polar residues" evidence="3">
    <location>
        <begin position="773"/>
        <end position="790"/>
    </location>
</feature>
<dbReference type="InterPro" id="IPR049150">
    <property type="entry name" value="EFR3_HEAT-like_rpt"/>
</dbReference>
<feature type="region of interest" description="Disordered" evidence="3">
    <location>
        <begin position="713"/>
        <end position="734"/>
    </location>
</feature>
<evidence type="ECO:0000256" key="2">
    <source>
        <dbReference type="ARBA" id="ARBA00017967"/>
    </source>
</evidence>
<dbReference type="VEuPathDB" id="FungiDB:TRICI_001344"/>
<proteinExistence type="inferred from homology"/>
<dbReference type="Pfam" id="PF21072">
    <property type="entry name" value="EFR3"/>
    <property type="match status" value="1"/>
</dbReference>
<feature type="region of interest" description="Disordered" evidence="3">
    <location>
        <begin position="411"/>
        <end position="448"/>
    </location>
</feature>
<gene>
    <name evidence="4" type="ORF">TRICI_001344</name>
</gene>
<feature type="compositionally biased region" description="Polar residues" evidence="3">
    <location>
        <begin position="426"/>
        <end position="444"/>
    </location>
</feature>
<dbReference type="InterPro" id="IPR016024">
    <property type="entry name" value="ARM-type_fold"/>
</dbReference>
<name>A0A642V9I6_9ASCO</name>
<comment type="caution">
    <text evidence="4">The sequence shown here is derived from an EMBL/GenBank/DDBJ whole genome shotgun (WGS) entry which is preliminary data.</text>
</comment>
<dbReference type="GO" id="GO:0072659">
    <property type="term" value="P:protein localization to plasma membrane"/>
    <property type="evidence" value="ECO:0007669"/>
    <property type="project" value="InterPro"/>
</dbReference>
<evidence type="ECO:0000256" key="1">
    <source>
        <dbReference type="ARBA" id="ARBA00010216"/>
    </source>
</evidence>
<dbReference type="AlphaFoldDB" id="A0A642V9I6"/>
<dbReference type="EMBL" id="SWFS01000097">
    <property type="protein sequence ID" value="KAA8916481.1"/>
    <property type="molecule type" value="Genomic_DNA"/>
</dbReference>
<dbReference type="SUPFAM" id="SSF48371">
    <property type="entry name" value="ARM repeat"/>
    <property type="match status" value="1"/>
</dbReference>
<feature type="compositionally biased region" description="Basic and acidic residues" evidence="3">
    <location>
        <begin position="759"/>
        <end position="770"/>
    </location>
</feature>
<sequence>MKTKPLSKHQKLILQCYPAGRGVDKRPNASELSYLLYYVSTRRAKLSKVGAFLERNARTDVYRARSGNVEVTLDIVKALIERCYEDLNLFAWHVVGILGTVLTSDDLALCQKTCEVFTVFCKRHDGALFTGDPDYVKSFHELVNRYIEISANAKGPNELQWRFLGIHAAKSVAGSAAVSVPTGHVLSSKLGPLVLSVLTHDDAELLNLRNKVDEQVTTEATTSAATDDNDHKEEDVRKKMQLTAMEALKHFFDATASVQLRHSTKVVVKYILDNGYSSRWSTTLIQIVAKWTPVQIRFVVLLSLVDVFVNQQVGVVQTQLELTGLISSLLSSSVNMVGLSVMDVLRVLVNHQHKMIRHQIDIKDVKEPLDPLIESITNCIASITTHIYYADQISDMVSDILTRTHHGISVTVGSSGPTSSRSSSSLNHMLSEQNSNVSSANNHQNHPHKYSAKARTKVLMTDLKNVEAILKVSKSNQGLDTNKISINAWEGTQSLITHDNREVRLAFASAFITYLKHGVTDYDKHLKLHSQFMVVRGTLGRIIWQIYVAAVDVNVRRNDLIVLNHLLSNLIDYLGINAIVRVIPVALMMQDVGISVEHGKNTKGYHLEQGIGQACLALATLSNVSTRLEMDRLQDTVSKSIRGRKSNGLWYKALDSPILIPLEEDLETKQELTFEPVEPSHAAQTVPLEKETIEKDLRIKDFPEDLKHILFQEIEAEDSSPGNNTDSYTDPGTENILVVKARSLKQLRYNSYSRPSTVHSHDNGNKEDRPTYNGRSPSSELLSRDVNGNSLPKPRVADLKRVASGVLNGNASFTSRRGRSDSVMSNSTYGEPAQENGNTNDNHESLDITSFLNNLDIKSSNERGRLVN</sequence>
<dbReference type="GO" id="GO:0005886">
    <property type="term" value="C:plasma membrane"/>
    <property type="evidence" value="ECO:0007669"/>
    <property type="project" value="TreeGrafter"/>
</dbReference>
<dbReference type="PANTHER" id="PTHR47766">
    <property type="entry name" value="PROTEIN EFR3"/>
    <property type="match status" value="1"/>
</dbReference>
<evidence type="ECO:0000313" key="4">
    <source>
        <dbReference type="EMBL" id="KAA8916481.1"/>
    </source>
</evidence>
<evidence type="ECO:0000256" key="3">
    <source>
        <dbReference type="SAM" id="MobiDB-lite"/>
    </source>
</evidence>
<reference evidence="4" key="1">
    <citation type="journal article" date="2019" name="G3 (Bethesda)">
        <title>Genome Assemblies of Two Rare Opportunistic Yeast Pathogens: Diutina rugosa (syn. Candida rugosa) and Trichomonascus ciferrii (syn. Candida ciferrii).</title>
        <authorList>
            <person name="Mixao V."/>
            <person name="Saus E."/>
            <person name="Hansen A.P."/>
            <person name="Lass-Florl C."/>
            <person name="Gabaldon T."/>
        </authorList>
    </citation>
    <scope>NUCLEOTIDE SEQUENCE</scope>
    <source>
        <strain evidence="4">CBS 4856</strain>
    </source>
</reference>
<comment type="similarity">
    <text evidence="1">Belongs to the EFR3 family.</text>
</comment>
<evidence type="ECO:0000313" key="5">
    <source>
        <dbReference type="Proteomes" id="UP000761534"/>
    </source>
</evidence>
<feature type="compositionally biased region" description="Polar residues" evidence="3">
    <location>
        <begin position="720"/>
        <end position="732"/>
    </location>
</feature>
<dbReference type="OrthoDB" id="19232at2759"/>
<protein>
    <recommendedName>
        <fullName evidence="2">Protein EFR3</fullName>
    </recommendedName>
</protein>
<keyword evidence="5" id="KW-1185">Reference proteome</keyword>
<dbReference type="PANTHER" id="PTHR47766:SF1">
    <property type="entry name" value="PROTEIN EFR3"/>
    <property type="match status" value="1"/>
</dbReference>
<feature type="compositionally biased region" description="Low complexity" evidence="3">
    <location>
        <begin position="411"/>
        <end position="425"/>
    </location>
</feature>
<feature type="region of interest" description="Disordered" evidence="3">
    <location>
        <begin position="749"/>
        <end position="796"/>
    </location>
</feature>
<feature type="compositionally biased region" description="Polar residues" evidence="3">
    <location>
        <begin position="749"/>
        <end position="758"/>
    </location>
</feature>